<name>A0A9N7VFR5_PLEPL</name>
<organism evidence="1 2">
    <name type="scientific">Pleuronectes platessa</name>
    <name type="common">European plaice</name>
    <dbReference type="NCBI Taxonomy" id="8262"/>
    <lineage>
        <taxon>Eukaryota</taxon>
        <taxon>Metazoa</taxon>
        <taxon>Chordata</taxon>
        <taxon>Craniata</taxon>
        <taxon>Vertebrata</taxon>
        <taxon>Euteleostomi</taxon>
        <taxon>Actinopterygii</taxon>
        <taxon>Neopterygii</taxon>
        <taxon>Teleostei</taxon>
        <taxon>Neoteleostei</taxon>
        <taxon>Acanthomorphata</taxon>
        <taxon>Carangaria</taxon>
        <taxon>Pleuronectiformes</taxon>
        <taxon>Pleuronectoidei</taxon>
        <taxon>Pleuronectidae</taxon>
        <taxon>Pleuronectes</taxon>
    </lineage>
</organism>
<proteinExistence type="predicted"/>
<gene>
    <name evidence="1" type="ORF">PLEPLA_LOCUS35346</name>
</gene>
<dbReference type="EMBL" id="CADEAL010003954">
    <property type="protein sequence ID" value="CAB1447668.1"/>
    <property type="molecule type" value="Genomic_DNA"/>
</dbReference>
<dbReference type="Proteomes" id="UP001153269">
    <property type="component" value="Unassembled WGS sequence"/>
</dbReference>
<dbReference type="AlphaFoldDB" id="A0A9N7VFR5"/>
<evidence type="ECO:0000313" key="1">
    <source>
        <dbReference type="EMBL" id="CAB1447668.1"/>
    </source>
</evidence>
<sequence>MQVTQDEREEPGTQTRKKLIWKDDKIQDLMLLRAPVIEALVTPTRPGRCHGLCAEQITAGAPCAVCTAAGCSTGLCFLLASAANAALQGDRGKLHTARCLLHIIILTFLHRVKSRALPSNCTIRRVLFGPLSECETERLRLAKQAPHALSPMMWTKEGRTIVV</sequence>
<protein>
    <submittedName>
        <fullName evidence="1">Uncharacterized protein</fullName>
    </submittedName>
</protein>
<accession>A0A9N7VFR5</accession>
<feature type="non-terminal residue" evidence="1">
    <location>
        <position position="163"/>
    </location>
</feature>
<comment type="caution">
    <text evidence="1">The sequence shown here is derived from an EMBL/GenBank/DDBJ whole genome shotgun (WGS) entry which is preliminary data.</text>
</comment>
<reference evidence="1" key="1">
    <citation type="submission" date="2020-03" db="EMBL/GenBank/DDBJ databases">
        <authorList>
            <person name="Weist P."/>
        </authorList>
    </citation>
    <scope>NUCLEOTIDE SEQUENCE</scope>
</reference>
<keyword evidence="2" id="KW-1185">Reference proteome</keyword>
<evidence type="ECO:0000313" key="2">
    <source>
        <dbReference type="Proteomes" id="UP001153269"/>
    </source>
</evidence>